<dbReference type="InParanoid" id="A0A1X7TH47"/>
<sequence length="62" mass="6848">NILSCMGNWDEDTIDAHAPLANNSFKKEALDKPVSSYEAYCIIICQSSEESDEAPSPNRINT</sequence>
<proteinExistence type="predicted"/>
<evidence type="ECO:0000313" key="1">
    <source>
        <dbReference type="EnsemblMetazoa" id="Aqu2.1.13781_001"/>
    </source>
</evidence>
<organism evidence="1">
    <name type="scientific">Amphimedon queenslandica</name>
    <name type="common">Sponge</name>
    <dbReference type="NCBI Taxonomy" id="400682"/>
    <lineage>
        <taxon>Eukaryota</taxon>
        <taxon>Metazoa</taxon>
        <taxon>Porifera</taxon>
        <taxon>Demospongiae</taxon>
        <taxon>Heteroscleromorpha</taxon>
        <taxon>Haplosclerida</taxon>
        <taxon>Niphatidae</taxon>
        <taxon>Amphimedon</taxon>
    </lineage>
</organism>
<dbReference type="EnsemblMetazoa" id="Aqu2.1.13781_001">
    <property type="protein sequence ID" value="Aqu2.1.13781_001"/>
    <property type="gene ID" value="Aqu2.1.13781"/>
</dbReference>
<accession>A0A1X7TH47</accession>
<dbReference type="AlphaFoldDB" id="A0A1X7TH47"/>
<reference evidence="1" key="1">
    <citation type="submission" date="2017-05" db="UniProtKB">
        <authorList>
            <consortium name="EnsemblMetazoa"/>
        </authorList>
    </citation>
    <scope>IDENTIFICATION</scope>
</reference>
<protein>
    <submittedName>
        <fullName evidence="1">Uncharacterized protein</fullName>
    </submittedName>
</protein>
<name>A0A1X7TH47_AMPQE</name>